<dbReference type="EC" id="3.1.3.18" evidence="1"/>
<proteinExistence type="predicted"/>
<dbReference type="SUPFAM" id="SSF56784">
    <property type="entry name" value="HAD-like"/>
    <property type="match status" value="1"/>
</dbReference>
<dbReference type="Proteomes" id="UP001224775">
    <property type="component" value="Unassembled WGS sequence"/>
</dbReference>
<dbReference type="PANTHER" id="PTHR43885">
    <property type="entry name" value="HALOACID DEHALOGENASE-LIKE HYDROLASE"/>
    <property type="match status" value="1"/>
</dbReference>
<dbReference type="InterPro" id="IPR041492">
    <property type="entry name" value="HAD_2"/>
</dbReference>
<name>A0AAD8XXC2_9STRA</name>
<accession>A0AAD8XXC2</accession>
<reference evidence="1" key="1">
    <citation type="submission" date="2023-06" db="EMBL/GenBank/DDBJ databases">
        <title>Survivors Of The Sea: Transcriptome response of Skeletonema marinoi to long-term dormancy.</title>
        <authorList>
            <person name="Pinder M.I.M."/>
            <person name="Kourtchenko O."/>
            <person name="Robertson E.K."/>
            <person name="Larsson T."/>
            <person name="Maumus F."/>
            <person name="Osuna-Cruz C.M."/>
            <person name="Vancaester E."/>
            <person name="Stenow R."/>
            <person name="Vandepoele K."/>
            <person name="Ploug H."/>
            <person name="Bruchert V."/>
            <person name="Godhe A."/>
            <person name="Topel M."/>
        </authorList>
    </citation>
    <scope>NUCLEOTIDE SEQUENCE</scope>
    <source>
        <strain evidence="1">R05AC</strain>
    </source>
</reference>
<evidence type="ECO:0000313" key="2">
    <source>
        <dbReference type="Proteomes" id="UP001224775"/>
    </source>
</evidence>
<gene>
    <name evidence="1" type="ORF">QTG54_013784</name>
</gene>
<keyword evidence="1" id="KW-0378">Hydrolase</keyword>
<dbReference type="GO" id="GO:0008967">
    <property type="term" value="F:phosphoglycolate phosphatase activity"/>
    <property type="evidence" value="ECO:0007669"/>
    <property type="project" value="UniProtKB-EC"/>
</dbReference>
<protein>
    <submittedName>
        <fullName evidence="1">Phosphoglycolate phosphatase</fullName>
        <ecNumber evidence="1">3.1.3.18</ecNumber>
    </submittedName>
</protein>
<dbReference type="AlphaFoldDB" id="A0AAD8XXC2"/>
<evidence type="ECO:0000313" key="1">
    <source>
        <dbReference type="EMBL" id="KAK1735621.1"/>
    </source>
</evidence>
<dbReference type="Pfam" id="PF13419">
    <property type="entry name" value="HAD_2"/>
    <property type="match status" value="1"/>
</dbReference>
<dbReference type="Gene3D" id="1.10.260.80">
    <property type="match status" value="1"/>
</dbReference>
<dbReference type="Gene3D" id="3.40.50.1000">
    <property type="entry name" value="HAD superfamily/HAD-like"/>
    <property type="match status" value="1"/>
</dbReference>
<keyword evidence="2" id="KW-1185">Reference proteome</keyword>
<sequence>MVSNRSNSSSSSPCGQTVSNQLSATAAAPLKGIIFDMDGTLIQLNVVNELIQRIYQVADEDPLGKCLERDDLDVMIAKLSPEGQRKAKKTIVEILQRHVDNMTIQEGGPELVAFLARNGVKRAVLTRNYERNAIVMQQMYAQVMTEATFDLIIGKDTPYDTSFPPEQEIPKADRIRQICNIWGCDTNEVIMMGDSITDDIVEGNRAGCGGTVLLQPIGYQLNNFYGTRIGDSRERTPTMCVESLTDVRHFFAAQMNNDVCYQQGEM</sequence>
<dbReference type="InterPro" id="IPR023214">
    <property type="entry name" value="HAD_sf"/>
</dbReference>
<dbReference type="EMBL" id="JATAAI010000033">
    <property type="protein sequence ID" value="KAK1735621.1"/>
    <property type="molecule type" value="Genomic_DNA"/>
</dbReference>
<comment type="caution">
    <text evidence="1">The sequence shown here is derived from an EMBL/GenBank/DDBJ whole genome shotgun (WGS) entry which is preliminary data.</text>
</comment>
<dbReference type="InterPro" id="IPR036412">
    <property type="entry name" value="HAD-like_sf"/>
</dbReference>
<dbReference type="PANTHER" id="PTHR43885:SF1">
    <property type="entry name" value="SUPERFAMILY HYDROLASE, PUTATIVE (AFU_ORTHOLOGUE AFUA_4G13290)-RELATED"/>
    <property type="match status" value="1"/>
</dbReference>
<organism evidence="1 2">
    <name type="scientific">Skeletonema marinoi</name>
    <dbReference type="NCBI Taxonomy" id="267567"/>
    <lineage>
        <taxon>Eukaryota</taxon>
        <taxon>Sar</taxon>
        <taxon>Stramenopiles</taxon>
        <taxon>Ochrophyta</taxon>
        <taxon>Bacillariophyta</taxon>
        <taxon>Coscinodiscophyceae</taxon>
        <taxon>Thalassiosirophycidae</taxon>
        <taxon>Thalassiosirales</taxon>
        <taxon>Skeletonemataceae</taxon>
        <taxon>Skeletonema</taxon>
        <taxon>Skeletonema marinoi-dohrnii complex</taxon>
    </lineage>
</organism>